<dbReference type="GO" id="GO:0008270">
    <property type="term" value="F:zinc ion binding"/>
    <property type="evidence" value="ECO:0007669"/>
    <property type="project" value="UniProtKB-KW"/>
</dbReference>
<accession>A0AAV2GXR5</accession>
<feature type="compositionally biased region" description="Gly residues" evidence="5">
    <location>
        <begin position="29"/>
        <end position="54"/>
    </location>
</feature>
<feature type="compositionally biased region" description="Basic and acidic residues" evidence="5">
    <location>
        <begin position="372"/>
        <end position="400"/>
    </location>
</feature>
<protein>
    <recommendedName>
        <fullName evidence="6">RanBP2-type domain-containing protein</fullName>
    </recommendedName>
</protein>
<feature type="domain" description="RanBP2-type" evidence="6">
    <location>
        <begin position="169"/>
        <end position="200"/>
    </location>
</feature>
<feature type="compositionally biased region" description="Low complexity" evidence="5">
    <location>
        <begin position="202"/>
        <end position="213"/>
    </location>
</feature>
<dbReference type="InterPro" id="IPR036443">
    <property type="entry name" value="Znf_RanBP2_sf"/>
</dbReference>
<name>A0AAV2GXR5_9ROSI</name>
<evidence type="ECO:0000259" key="6">
    <source>
        <dbReference type="PROSITE" id="PS50199"/>
    </source>
</evidence>
<keyword evidence="3" id="KW-0862">Zinc</keyword>
<gene>
    <name evidence="7" type="ORF">LTRI10_LOCUS53544</name>
</gene>
<reference evidence="7 8" key="1">
    <citation type="submission" date="2024-04" db="EMBL/GenBank/DDBJ databases">
        <authorList>
            <person name="Fracassetti M."/>
        </authorList>
    </citation>
    <scope>NUCLEOTIDE SEQUENCE [LARGE SCALE GENOMIC DNA]</scope>
</reference>
<evidence type="ECO:0000313" key="7">
    <source>
        <dbReference type="EMBL" id="CAL1414383.1"/>
    </source>
</evidence>
<feature type="compositionally biased region" description="Basic and acidic residues" evidence="5">
    <location>
        <begin position="56"/>
        <end position="72"/>
    </location>
</feature>
<dbReference type="PROSITE" id="PS50199">
    <property type="entry name" value="ZF_RANBP2_2"/>
    <property type="match status" value="1"/>
</dbReference>
<dbReference type="Gene3D" id="4.10.1060.10">
    <property type="entry name" value="Zinc finger, RanBP2-type"/>
    <property type="match status" value="1"/>
</dbReference>
<feature type="region of interest" description="Disordered" evidence="5">
    <location>
        <begin position="194"/>
        <end position="400"/>
    </location>
</feature>
<feature type="compositionally biased region" description="Basic and acidic residues" evidence="5">
    <location>
        <begin position="88"/>
        <end position="98"/>
    </location>
</feature>
<feature type="compositionally biased region" description="Basic and acidic residues" evidence="5">
    <location>
        <begin position="275"/>
        <end position="328"/>
    </location>
</feature>
<evidence type="ECO:0000256" key="4">
    <source>
        <dbReference type="PROSITE-ProRule" id="PRU00322"/>
    </source>
</evidence>
<feature type="compositionally biased region" description="Low complexity" evidence="5">
    <location>
        <begin position="15"/>
        <end position="27"/>
    </location>
</feature>
<evidence type="ECO:0000256" key="3">
    <source>
        <dbReference type="ARBA" id="ARBA00022833"/>
    </source>
</evidence>
<feature type="compositionally biased region" description="Basic and acidic residues" evidence="5">
    <location>
        <begin position="108"/>
        <end position="123"/>
    </location>
</feature>
<dbReference type="AlphaFoldDB" id="A0AAV2GXR5"/>
<feature type="compositionally biased region" description="Basic and acidic residues" evidence="5">
    <location>
        <begin position="1"/>
        <end position="10"/>
    </location>
</feature>
<keyword evidence="2 4" id="KW-0863">Zinc-finger</keyword>
<dbReference type="InterPro" id="IPR001876">
    <property type="entry name" value="Znf_RanBP2"/>
</dbReference>
<keyword evidence="1" id="KW-0479">Metal-binding</keyword>
<feature type="compositionally biased region" description="Basic and acidic residues" evidence="5">
    <location>
        <begin position="352"/>
        <end position="361"/>
    </location>
</feature>
<evidence type="ECO:0000313" key="8">
    <source>
        <dbReference type="Proteomes" id="UP001497516"/>
    </source>
</evidence>
<dbReference type="FunFam" id="4.10.1060.10:FF:000017">
    <property type="entry name" value="FUS RNA-binding protein"/>
    <property type="match status" value="1"/>
</dbReference>
<keyword evidence="8" id="KW-1185">Reference proteome</keyword>
<evidence type="ECO:0000256" key="2">
    <source>
        <dbReference type="ARBA" id="ARBA00022771"/>
    </source>
</evidence>
<evidence type="ECO:0000256" key="1">
    <source>
        <dbReference type="ARBA" id="ARBA00022723"/>
    </source>
</evidence>
<dbReference type="SMART" id="SM00547">
    <property type="entry name" value="ZnF_RBZ"/>
    <property type="match status" value="1"/>
</dbReference>
<evidence type="ECO:0000256" key="5">
    <source>
        <dbReference type="SAM" id="MobiDB-lite"/>
    </source>
</evidence>
<dbReference type="EMBL" id="OZ034822">
    <property type="protein sequence ID" value="CAL1414383.1"/>
    <property type="molecule type" value="Genomic_DNA"/>
</dbReference>
<organism evidence="7 8">
    <name type="scientific">Linum trigynum</name>
    <dbReference type="NCBI Taxonomy" id="586398"/>
    <lineage>
        <taxon>Eukaryota</taxon>
        <taxon>Viridiplantae</taxon>
        <taxon>Streptophyta</taxon>
        <taxon>Embryophyta</taxon>
        <taxon>Tracheophyta</taxon>
        <taxon>Spermatophyta</taxon>
        <taxon>Magnoliopsida</taxon>
        <taxon>eudicotyledons</taxon>
        <taxon>Gunneridae</taxon>
        <taxon>Pentapetalae</taxon>
        <taxon>rosids</taxon>
        <taxon>fabids</taxon>
        <taxon>Malpighiales</taxon>
        <taxon>Linaceae</taxon>
        <taxon>Linum</taxon>
    </lineage>
</organism>
<feature type="region of interest" description="Disordered" evidence="5">
    <location>
        <begin position="1"/>
        <end position="174"/>
    </location>
</feature>
<proteinExistence type="predicted"/>
<dbReference type="SUPFAM" id="SSF90209">
    <property type="entry name" value="Ran binding protein zinc finger-like"/>
    <property type="match status" value="1"/>
</dbReference>
<dbReference type="Proteomes" id="UP001497516">
    <property type="component" value="Chromosome 9"/>
</dbReference>
<sequence>MGSREKDHGASHHQPLLSSLVVRPSSSDGGEGGGGGSGGGGDVGGGGGRGGGFETGEARREMPPYSRSERFSDVPGYRMNAGSGSPARRRDGDHRYASDFDNSGGPPRGREFMVGRDAGRFRDSSPPFSRGRSSGGGRPVAREFDRPGLGPGPFRGEAINRNNPNVRPRDGDWVCSDPMCTNLNFARREVCNNCKKPRYAQPWGSRSPPRRGYPGPPPPHAVGPRRPHGPPMDLSPPGRAMNIYRSPPPPRGGWGRGSPRDFGPGGPPHLRHGGRFSDPRERPDYPDDDYRGRSKFDHRPMPPVEWGHRERGRDGFFNERRGGFDRRMPLSPPPPPPAAAPLPIPPQRGGRWGRDVRERSRSPMRGGPPPPRDFRRDMFMERGGRDDRRPLGRDRVGDVY</sequence>
<feature type="compositionally biased region" description="Pro residues" evidence="5">
    <location>
        <begin position="330"/>
        <end position="346"/>
    </location>
</feature>
<dbReference type="PROSITE" id="PS01358">
    <property type="entry name" value="ZF_RANBP2_1"/>
    <property type="match status" value="1"/>
</dbReference>